<protein>
    <submittedName>
        <fullName evidence="1">Uncharacterized protein</fullName>
    </submittedName>
</protein>
<keyword evidence="2" id="KW-1185">Reference proteome</keyword>
<name>A0ABD2U5V3_9SOLN</name>
<accession>A0ABD2U5V3</accession>
<reference evidence="1 2" key="1">
    <citation type="submission" date="2024-05" db="EMBL/GenBank/DDBJ databases">
        <title>De novo assembly of an allotetraploid wild potato.</title>
        <authorList>
            <person name="Hosaka A.J."/>
        </authorList>
    </citation>
    <scope>NUCLEOTIDE SEQUENCE [LARGE SCALE GENOMIC DNA]</scope>
    <source>
        <tissue evidence="1">Young leaves</tissue>
    </source>
</reference>
<sequence length="128" mass="13883">STLSAASNVSSRGVFTASKRRHCTDSTHTGSTLPLAVVFCSSLSICSPSITHLSSLGGGMMPRCATRTMNLIPNVHLPFPLLEWGEFLKKGCWSELGIFFDFQIGMGLILRGILSVSRSKEEPYFSLV</sequence>
<evidence type="ECO:0000313" key="1">
    <source>
        <dbReference type="EMBL" id="KAL3364199.1"/>
    </source>
</evidence>
<gene>
    <name evidence="1" type="ORF">AABB24_013117</name>
</gene>
<comment type="caution">
    <text evidence="1">The sequence shown here is derived from an EMBL/GenBank/DDBJ whole genome shotgun (WGS) entry which is preliminary data.</text>
</comment>
<proteinExistence type="predicted"/>
<dbReference type="EMBL" id="JBJKTR010000007">
    <property type="protein sequence ID" value="KAL3364199.1"/>
    <property type="molecule type" value="Genomic_DNA"/>
</dbReference>
<organism evidence="1 2">
    <name type="scientific">Solanum stoloniferum</name>
    <dbReference type="NCBI Taxonomy" id="62892"/>
    <lineage>
        <taxon>Eukaryota</taxon>
        <taxon>Viridiplantae</taxon>
        <taxon>Streptophyta</taxon>
        <taxon>Embryophyta</taxon>
        <taxon>Tracheophyta</taxon>
        <taxon>Spermatophyta</taxon>
        <taxon>Magnoliopsida</taxon>
        <taxon>eudicotyledons</taxon>
        <taxon>Gunneridae</taxon>
        <taxon>Pentapetalae</taxon>
        <taxon>asterids</taxon>
        <taxon>lamiids</taxon>
        <taxon>Solanales</taxon>
        <taxon>Solanaceae</taxon>
        <taxon>Solanoideae</taxon>
        <taxon>Solaneae</taxon>
        <taxon>Solanum</taxon>
    </lineage>
</organism>
<dbReference type="Proteomes" id="UP001627284">
    <property type="component" value="Unassembled WGS sequence"/>
</dbReference>
<feature type="non-terminal residue" evidence="1">
    <location>
        <position position="1"/>
    </location>
</feature>
<dbReference type="AlphaFoldDB" id="A0ABD2U5V3"/>
<evidence type="ECO:0000313" key="2">
    <source>
        <dbReference type="Proteomes" id="UP001627284"/>
    </source>
</evidence>